<dbReference type="SMART" id="SM00249">
    <property type="entry name" value="PHD"/>
    <property type="match status" value="1"/>
</dbReference>
<proteinExistence type="predicted"/>
<dbReference type="EMBL" id="CACVKT020003448">
    <property type="protein sequence ID" value="CAC5383845.1"/>
    <property type="molecule type" value="Genomic_DNA"/>
</dbReference>
<accession>A0A6J8BIT5</accession>
<dbReference type="GO" id="GO:0008270">
    <property type="term" value="F:zinc ion binding"/>
    <property type="evidence" value="ECO:0007669"/>
    <property type="project" value="UniProtKB-KW"/>
</dbReference>
<dbReference type="InterPro" id="IPR001965">
    <property type="entry name" value="Znf_PHD"/>
</dbReference>
<dbReference type="InterPro" id="IPR021109">
    <property type="entry name" value="Peptidase_aspartic_dom_sf"/>
</dbReference>
<dbReference type="Pfam" id="PF00628">
    <property type="entry name" value="PHD"/>
    <property type="match status" value="1"/>
</dbReference>
<dbReference type="InterPro" id="IPR037869">
    <property type="entry name" value="Spp1/CFP1"/>
</dbReference>
<dbReference type="InterPro" id="IPR011011">
    <property type="entry name" value="Znf_FYVE_PHD"/>
</dbReference>
<dbReference type="PANTHER" id="PTHR46174:SF1">
    <property type="entry name" value="CXXC-TYPE ZINC FINGER PROTEIN 1"/>
    <property type="match status" value="1"/>
</dbReference>
<comment type="subcellular location">
    <subcellularLocation>
        <location evidence="1">Nucleus</location>
    </subcellularLocation>
</comment>
<sequence>MGYPGATRRESGDQTSSHWDTYDHQEAMAGSDTQRFQDRPRWQTGGKQPILQKTLKYDGKTIGRLFTPSSRDCARFNLTLPGKGGRNPTGLGRQSPIPRHKSLSPPARGSHVPIATGDHEIVLGGLRQGGGMLASNAKPKSIEKAVEKIRWHQHNHQAIYGRAARKEVKSVSPDTRGQKGSVKLQRVDSRGLSLAPKPRSIKDLVINHKSPPPSYFNREGTISQIGIAQGDQLALQEGSSFKQVTDFQQLPTQDILVDQSPPQKPGVEKCPPSVPPDPHSQINVDPAQTALPWGAPESEPSRPATPEMSESESQGEESGKEGEQTLCDDSPNSDLEGDLIAEGENEMVTISLSTSGTMYRVPVVVQGQKVDAVVDTAAQVTLISEELYKRGQMMGGLMIMCDECREWFHGRCVNITPEEAEQMDAYQCPECSASTGVHVSMVTLHSKVNLFQMNQKEQIERQASGDGSPPSPAAVLHHGGNPDSHSPRGGASGDGPRGTAEFGAPQSGLTDGDVHISQSVGDVPVSQSVCDVLVSQSEGNVPVSQQMVMS</sequence>
<feature type="region of interest" description="Disordered" evidence="6">
    <location>
        <begin position="256"/>
        <end position="337"/>
    </location>
</feature>
<feature type="region of interest" description="Disordered" evidence="6">
    <location>
        <begin position="1"/>
        <end position="53"/>
    </location>
</feature>
<dbReference type="InterPro" id="IPR013083">
    <property type="entry name" value="Znf_RING/FYVE/PHD"/>
</dbReference>
<keyword evidence="2" id="KW-0479">Metal-binding</keyword>
<dbReference type="GO" id="GO:0048188">
    <property type="term" value="C:Set1C/COMPASS complex"/>
    <property type="evidence" value="ECO:0007669"/>
    <property type="project" value="InterPro"/>
</dbReference>
<dbReference type="Proteomes" id="UP000507470">
    <property type="component" value="Unassembled WGS sequence"/>
</dbReference>
<dbReference type="InterPro" id="IPR019787">
    <property type="entry name" value="Znf_PHD-finger"/>
</dbReference>
<evidence type="ECO:0000313" key="8">
    <source>
        <dbReference type="EMBL" id="CAC5383845.1"/>
    </source>
</evidence>
<evidence type="ECO:0000259" key="7">
    <source>
        <dbReference type="SMART" id="SM00249"/>
    </source>
</evidence>
<protein>
    <recommendedName>
        <fullName evidence="7">Zinc finger PHD-type domain-containing protein</fullName>
    </recommendedName>
</protein>
<organism evidence="8 9">
    <name type="scientific">Mytilus coruscus</name>
    <name type="common">Sea mussel</name>
    <dbReference type="NCBI Taxonomy" id="42192"/>
    <lineage>
        <taxon>Eukaryota</taxon>
        <taxon>Metazoa</taxon>
        <taxon>Spiralia</taxon>
        <taxon>Lophotrochozoa</taxon>
        <taxon>Mollusca</taxon>
        <taxon>Bivalvia</taxon>
        <taxon>Autobranchia</taxon>
        <taxon>Pteriomorphia</taxon>
        <taxon>Mytilida</taxon>
        <taxon>Mytiloidea</taxon>
        <taxon>Mytilidae</taxon>
        <taxon>Mytilinae</taxon>
        <taxon>Mytilus</taxon>
    </lineage>
</organism>
<feature type="region of interest" description="Disordered" evidence="6">
    <location>
        <begin position="459"/>
        <end position="517"/>
    </location>
</feature>
<evidence type="ECO:0000256" key="1">
    <source>
        <dbReference type="ARBA" id="ARBA00004123"/>
    </source>
</evidence>
<dbReference type="SUPFAM" id="SSF57903">
    <property type="entry name" value="FYVE/PHD zinc finger"/>
    <property type="match status" value="1"/>
</dbReference>
<dbReference type="PANTHER" id="PTHR46174">
    <property type="entry name" value="CXXC-TYPE ZINC FINGER PROTEIN 1"/>
    <property type="match status" value="1"/>
</dbReference>
<evidence type="ECO:0000256" key="2">
    <source>
        <dbReference type="ARBA" id="ARBA00022723"/>
    </source>
</evidence>
<evidence type="ECO:0000256" key="5">
    <source>
        <dbReference type="ARBA" id="ARBA00023242"/>
    </source>
</evidence>
<evidence type="ECO:0000256" key="6">
    <source>
        <dbReference type="SAM" id="MobiDB-lite"/>
    </source>
</evidence>
<evidence type="ECO:0000256" key="4">
    <source>
        <dbReference type="ARBA" id="ARBA00022833"/>
    </source>
</evidence>
<keyword evidence="3" id="KW-0863">Zinc-finger</keyword>
<evidence type="ECO:0000256" key="3">
    <source>
        <dbReference type="ARBA" id="ARBA00022771"/>
    </source>
</evidence>
<dbReference type="Gene3D" id="3.30.40.10">
    <property type="entry name" value="Zinc/RING finger domain, C3HC4 (zinc finger)"/>
    <property type="match status" value="1"/>
</dbReference>
<evidence type="ECO:0000313" key="9">
    <source>
        <dbReference type="Proteomes" id="UP000507470"/>
    </source>
</evidence>
<dbReference type="Gene3D" id="2.40.70.10">
    <property type="entry name" value="Acid Proteases"/>
    <property type="match status" value="1"/>
</dbReference>
<gene>
    <name evidence="8" type="ORF">MCOR_19546</name>
</gene>
<dbReference type="GO" id="GO:0045893">
    <property type="term" value="P:positive regulation of DNA-templated transcription"/>
    <property type="evidence" value="ECO:0007669"/>
    <property type="project" value="TreeGrafter"/>
</dbReference>
<keyword evidence="9" id="KW-1185">Reference proteome</keyword>
<feature type="region of interest" description="Disordered" evidence="6">
    <location>
        <begin position="163"/>
        <end position="191"/>
    </location>
</feature>
<keyword evidence="5" id="KW-0539">Nucleus</keyword>
<dbReference type="SUPFAM" id="SSF50630">
    <property type="entry name" value="Acid proteases"/>
    <property type="match status" value="1"/>
</dbReference>
<feature type="domain" description="Zinc finger PHD-type" evidence="7">
    <location>
        <begin position="391"/>
        <end position="432"/>
    </location>
</feature>
<feature type="region of interest" description="Disordered" evidence="6">
    <location>
        <begin position="78"/>
        <end position="112"/>
    </location>
</feature>
<dbReference type="AlphaFoldDB" id="A0A6J8BIT5"/>
<dbReference type="OrthoDB" id="784962at2759"/>
<reference evidence="8 9" key="1">
    <citation type="submission" date="2020-06" db="EMBL/GenBank/DDBJ databases">
        <authorList>
            <person name="Li R."/>
            <person name="Bekaert M."/>
        </authorList>
    </citation>
    <scope>NUCLEOTIDE SEQUENCE [LARGE SCALE GENOMIC DNA]</scope>
    <source>
        <strain evidence="9">wild</strain>
    </source>
</reference>
<name>A0A6J8BIT5_MYTCO</name>
<keyword evidence="4" id="KW-0862">Zinc</keyword>